<dbReference type="EMBL" id="BPLQ01009480">
    <property type="protein sequence ID" value="GIY44246.1"/>
    <property type="molecule type" value="Genomic_DNA"/>
</dbReference>
<dbReference type="AlphaFoldDB" id="A0AAV4TFR8"/>
<evidence type="ECO:0000313" key="1">
    <source>
        <dbReference type="EMBL" id="GIY44246.1"/>
    </source>
</evidence>
<evidence type="ECO:0000313" key="2">
    <source>
        <dbReference type="Proteomes" id="UP001054837"/>
    </source>
</evidence>
<protein>
    <submittedName>
        <fullName evidence="1">Uncharacterized protein</fullName>
    </submittedName>
</protein>
<sequence>MLEIWLVVVAKSSSRDPVRKSSISLSEAARRILFDTVWAAYGHIITHQMLLQSQGPVGPETVTDAVQDPRPLVKLKYKILESQSRDTVHKYPFNVKPP</sequence>
<reference evidence="1 2" key="1">
    <citation type="submission" date="2021-06" db="EMBL/GenBank/DDBJ databases">
        <title>Caerostris darwini draft genome.</title>
        <authorList>
            <person name="Kono N."/>
            <person name="Arakawa K."/>
        </authorList>
    </citation>
    <scope>NUCLEOTIDE SEQUENCE [LARGE SCALE GENOMIC DNA]</scope>
</reference>
<name>A0AAV4TFR8_9ARAC</name>
<comment type="caution">
    <text evidence="1">The sequence shown here is derived from an EMBL/GenBank/DDBJ whole genome shotgun (WGS) entry which is preliminary data.</text>
</comment>
<dbReference type="Proteomes" id="UP001054837">
    <property type="component" value="Unassembled WGS sequence"/>
</dbReference>
<keyword evidence="2" id="KW-1185">Reference proteome</keyword>
<gene>
    <name evidence="1" type="ORF">CDAR_27181</name>
</gene>
<accession>A0AAV4TFR8</accession>
<organism evidence="1 2">
    <name type="scientific">Caerostris darwini</name>
    <dbReference type="NCBI Taxonomy" id="1538125"/>
    <lineage>
        <taxon>Eukaryota</taxon>
        <taxon>Metazoa</taxon>
        <taxon>Ecdysozoa</taxon>
        <taxon>Arthropoda</taxon>
        <taxon>Chelicerata</taxon>
        <taxon>Arachnida</taxon>
        <taxon>Araneae</taxon>
        <taxon>Araneomorphae</taxon>
        <taxon>Entelegynae</taxon>
        <taxon>Araneoidea</taxon>
        <taxon>Araneidae</taxon>
        <taxon>Caerostris</taxon>
    </lineage>
</organism>
<proteinExistence type="predicted"/>